<reference evidence="2 3" key="1">
    <citation type="journal article" date="2021" name="Elife">
        <title>Chloroplast acquisition without the gene transfer in kleptoplastic sea slugs, Plakobranchus ocellatus.</title>
        <authorList>
            <person name="Maeda T."/>
            <person name="Takahashi S."/>
            <person name="Yoshida T."/>
            <person name="Shimamura S."/>
            <person name="Takaki Y."/>
            <person name="Nagai Y."/>
            <person name="Toyoda A."/>
            <person name="Suzuki Y."/>
            <person name="Arimoto A."/>
            <person name="Ishii H."/>
            <person name="Satoh N."/>
            <person name="Nishiyama T."/>
            <person name="Hasebe M."/>
            <person name="Maruyama T."/>
            <person name="Minagawa J."/>
            <person name="Obokata J."/>
            <person name="Shigenobu S."/>
        </authorList>
    </citation>
    <scope>NUCLEOTIDE SEQUENCE [LARGE SCALE GENOMIC DNA]</scope>
</reference>
<protein>
    <submittedName>
        <fullName evidence="2">Uncharacterized protein</fullName>
    </submittedName>
</protein>
<accession>A0AAV4DTE6</accession>
<dbReference type="AlphaFoldDB" id="A0AAV4DTE6"/>
<feature type="region of interest" description="Disordered" evidence="1">
    <location>
        <begin position="1"/>
        <end position="20"/>
    </location>
</feature>
<sequence length="113" mass="12637">MRKKTKNNLVQQSKKRRDGVRWPARHLSLRSEFKTTTCSRAPTHLASKVPSGHVPLWDVSRARSLIAGAGPSAWSRLVSPCTIMPSYLCLPQAGSLDCLPRHLAPHHHRNKLS</sequence>
<evidence type="ECO:0000313" key="2">
    <source>
        <dbReference type="EMBL" id="GFO47597.1"/>
    </source>
</evidence>
<dbReference type="EMBL" id="BLXT01008339">
    <property type="protein sequence ID" value="GFO47597.1"/>
    <property type="molecule type" value="Genomic_DNA"/>
</dbReference>
<evidence type="ECO:0000313" key="3">
    <source>
        <dbReference type="Proteomes" id="UP000735302"/>
    </source>
</evidence>
<name>A0AAV4DTE6_9GAST</name>
<gene>
    <name evidence="2" type="ORF">PoB_007410200</name>
</gene>
<organism evidence="2 3">
    <name type="scientific">Plakobranchus ocellatus</name>
    <dbReference type="NCBI Taxonomy" id="259542"/>
    <lineage>
        <taxon>Eukaryota</taxon>
        <taxon>Metazoa</taxon>
        <taxon>Spiralia</taxon>
        <taxon>Lophotrochozoa</taxon>
        <taxon>Mollusca</taxon>
        <taxon>Gastropoda</taxon>
        <taxon>Heterobranchia</taxon>
        <taxon>Euthyneura</taxon>
        <taxon>Panpulmonata</taxon>
        <taxon>Sacoglossa</taxon>
        <taxon>Placobranchoidea</taxon>
        <taxon>Plakobranchidae</taxon>
        <taxon>Plakobranchus</taxon>
    </lineage>
</organism>
<keyword evidence="3" id="KW-1185">Reference proteome</keyword>
<proteinExistence type="predicted"/>
<dbReference type="Proteomes" id="UP000735302">
    <property type="component" value="Unassembled WGS sequence"/>
</dbReference>
<comment type="caution">
    <text evidence="2">The sequence shown here is derived from an EMBL/GenBank/DDBJ whole genome shotgun (WGS) entry which is preliminary data.</text>
</comment>
<evidence type="ECO:0000256" key="1">
    <source>
        <dbReference type="SAM" id="MobiDB-lite"/>
    </source>
</evidence>